<protein>
    <submittedName>
        <fullName evidence="1">CoA transferase</fullName>
    </submittedName>
</protein>
<evidence type="ECO:0000313" key="2">
    <source>
        <dbReference type="Proteomes" id="UP001236014"/>
    </source>
</evidence>
<dbReference type="AlphaFoldDB" id="A0A9Y2MRA2"/>
<dbReference type="EMBL" id="CP127294">
    <property type="protein sequence ID" value="WIX78220.1"/>
    <property type="molecule type" value="Genomic_DNA"/>
</dbReference>
<dbReference type="RefSeq" id="WP_285968944.1">
    <property type="nucleotide sequence ID" value="NZ_CP127294.1"/>
</dbReference>
<dbReference type="Proteomes" id="UP001236014">
    <property type="component" value="Chromosome"/>
</dbReference>
<dbReference type="PANTHER" id="PTHR48228:SF4">
    <property type="entry name" value="BLR3030 PROTEIN"/>
    <property type="match status" value="1"/>
</dbReference>
<dbReference type="SUPFAM" id="SSF89796">
    <property type="entry name" value="CoA-transferase family III (CaiB/BaiF)"/>
    <property type="match status" value="2"/>
</dbReference>
<name>A0A9Y2MRA2_9PSEU</name>
<proteinExistence type="predicted"/>
<keyword evidence="1" id="KW-0808">Transferase</keyword>
<keyword evidence="2" id="KW-1185">Reference proteome</keyword>
<sequence>MQDVLAGVWQTLTGESLPAVSLTGDESLLPGTFRVEAAAAAGIAAATLAAGELLRLRGIDPGTVGADTRHAAAAVRSEAFLRVDGELPPSPWGPIAGDYLASDGWVKLHANYPRHEAAVCWSLGVPAQRDAVAKTVAAKTAAEVESAVVTAGGAAALLRSRDEWLAHPQGQAAAGLPLAELRQIGDAPKNTLFDSDRPLGGVRVLELTHVLAGPVAGRVLAAHGANVLHVGAAHLPRIPALTMDTGHGKRSGFVALDTEGGRARLKKLIARADVVLQSFRPGALARIGFGPEEMAELRPGLVTADLSAYGWAGPWARRRGFDSLVQMASGIAEEGARVAGTDRPTPLPAQALDHTTGWLAAAAIMTAVRRTVVEGGSWHVRLSLAGTGRWLDSLGRKEPAVSSEDTVDFSDLVEEVDSDFGKLTRVKMSGDLPGAQPHWDHASHLPGADSAVWHPVSS</sequence>
<gene>
    <name evidence="1" type="ORF">QRX50_43735</name>
</gene>
<dbReference type="KEGG" id="acab:QRX50_43735"/>
<dbReference type="InterPro" id="IPR003673">
    <property type="entry name" value="CoA-Trfase_fam_III"/>
</dbReference>
<dbReference type="Pfam" id="PF02515">
    <property type="entry name" value="CoA_transf_3"/>
    <property type="match status" value="1"/>
</dbReference>
<dbReference type="Gene3D" id="3.40.50.10540">
    <property type="entry name" value="Crotonobetainyl-coa:carnitine coa-transferase, domain 1"/>
    <property type="match status" value="1"/>
</dbReference>
<organism evidence="1 2">
    <name type="scientific">Amycolatopsis carbonis</name>
    <dbReference type="NCBI Taxonomy" id="715471"/>
    <lineage>
        <taxon>Bacteria</taxon>
        <taxon>Bacillati</taxon>
        <taxon>Actinomycetota</taxon>
        <taxon>Actinomycetes</taxon>
        <taxon>Pseudonocardiales</taxon>
        <taxon>Pseudonocardiaceae</taxon>
        <taxon>Amycolatopsis</taxon>
    </lineage>
</organism>
<accession>A0A9Y2MRA2</accession>
<reference evidence="1 2" key="1">
    <citation type="submission" date="2023-06" db="EMBL/GenBank/DDBJ databases">
        <authorList>
            <person name="Oyuntsetseg B."/>
            <person name="Kim S.B."/>
        </authorList>
    </citation>
    <scope>NUCLEOTIDE SEQUENCE [LARGE SCALE GENOMIC DNA]</scope>
    <source>
        <strain evidence="1 2">2-15</strain>
    </source>
</reference>
<dbReference type="GO" id="GO:0016740">
    <property type="term" value="F:transferase activity"/>
    <property type="evidence" value="ECO:0007669"/>
    <property type="project" value="UniProtKB-KW"/>
</dbReference>
<evidence type="ECO:0000313" key="1">
    <source>
        <dbReference type="EMBL" id="WIX78220.1"/>
    </source>
</evidence>
<dbReference type="PANTHER" id="PTHR48228">
    <property type="entry name" value="SUCCINYL-COA--D-CITRAMALATE COA-TRANSFERASE"/>
    <property type="match status" value="1"/>
</dbReference>
<dbReference type="InterPro" id="IPR023606">
    <property type="entry name" value="CoA-Trfase_III_dom_1_sf"/>
</dbReference>
<dbReference type="InterPro" id="IPR050509">
    <property type="entry name" value="CoA-transferase_III"/>
</dbReference>